<protein>
    <submittedName>
        <fullName evidence="3">Uncharacterized protein</fullName>
    </submittedName>
</protein>
<keyword evidence="4" id="KW-1185">Reference proteome</keyword>
<comment type="caution">
    <text evidence="3">The sequence shown here is derived from an EMBL/GenBank/DDBJ whole genome shotgun (WGS) entry which is preliminary data.</text>
</comment>
<evidence type="ECO:0000313" key="4">
    <source>
        <dbReference type="Proteomes" id="UP001140453"/>
    </source>
</evidence>
<sequence length="105" mass="11591">MSAIRASLSRVQRSTSVGTATRHEAKRYYANTPYTAHTNHVDSSGLPIILAGSGAAGVIGMGLYVLGRDTRGIQHNDHNAQQALNPKRKYRDSTSTRWVDWHTKE</sequence>
<feature type="transmembrane region" description="Helical" evidence="2">
    <location>
        <begin position="46"/>
        <end position="66"/>
    </location>
</feature>
<gene>
    <name evidence="3" type="ORF">N0V93_010041</name>
</gene>
<keyword evidence="2" id="KW-0472">Membrane</keyword>
<name>A0A9W8YJ42_9PEZI</name>
<dbReference type="EMBL" id="JAPEVB010000007">
    <property type="protein sequence ID" value="KAJ4385612.1"/>
    <property type="molecule type" value="Genomic_DNA"/>
</dbReference>
<keyword evidence="2" id="KW-1133">Transmembrane helix</keyword>
<proteinExistence type="predicted"/>
<feature type="region of interest" description="Disordered" evidence="1">
    <location>
        <begin position="1"/>
        <end position="20"/>
    </location>
</feature>
<evidence type="ECO:0000256" key="1">
    <source>
        <dbReference type="SAM" id="MobiDB-lite"/>
    </source>
</evidence>
<feature type="compositionally biased region" description="Polar residues" evidence="1">
    <location>
        <begin position="9"/>
        <end position="19"/>
    </location>
</feature>
<reference evidence="3" key="1">
    <citation type="submission" date="2022-10" db="EMBL/GenBank/DDBJ databases">
        <title>Tapping the CABI collections for fungal endophytes: first genome assemblies for Collariella, Neodidymelliopsis, Ascochyta clinopodiicola, Didymella pomorum, Didymosphaeria variabile, Neocosmospora piperis and Neocucurbitaria cava.</title>
        <authorList>
            <person name="Hill R."/>
        </authorList>
    </citation>
    <scope>NUCLEOTIDE SEQUENCE</scope>
    <source>
        <strain evidence="3">IMI 355082</strain>
    </source>
</reference>
<dbReference type="OrthoDB" id="5175835at2759"/>
<dbReference type="AlphaFoldDB" id="A0A9W8YJ42"/>
<evidence type="ECO:0000256" key="2">
    <source>
        <dbReference type="SAM" id="Phobius"/>
    </source>
</evidence>
<keyword evidence="2" id="KW-0812">Transmembrane</keyword>
<accession>A0A9W8YJ42</accession>
<evidence type="ECO:0000313" key="3">
    <source>
        <dbReference type="EMBL" id="KAJ4385612.1"/>
    </source>
</evidence>
<dbReference type="Proteomes" id="UP001140453">
    <property type="component" value="Unassembled WGS sequence"/>
</dbReference>
<organism evidence="3 4">
    <name type="scientific">Gnomoniopsis smithogilvyi</name>
    <dbReference type="NCBI Taxonomy" id="1191159"/>
    <lineage>
        <taxon>Eukaryota</taxon>
        <taxon>Fungi</taxon>
        <taxon>Dikarya</taxon>
        <taxon>Ascomycota</taxon>
        <taxon>Pezizomycotina</taxon>
        <taxon>Sordariomycetes</taxon>
        <taxon>Sordariomycetidae</taxon>
        <taxon>Diaporthales</taxon>
        <taxon>Gnomoniaceae</taxon>
        <taxon>Gnomoniopsis</taxon>
    </lineage>
</organism>